<dbReference type="Pfam" id="PF06224">
    <property type="entry name" value="AlkZ-like"/>
    <property type="match status" value="1"/>
</dbReference>
<dbReference type="InterPro" id="IPR009351">
    <property type="entry name" value="AlkZ-like"/>
</dbReference>
<keyword evidence="1" id="KW-0238">DNA-binding</keyword>
<evidence type="ECO:0000313" key="1">
    <source>
        <dbReference type="EMBL" id="NKQ53730.1"/>
    </source>
</evidence>
<dbReference type="PANTHER" id="PTHR38479">
    <property type="entry name" value="LMO0824 PROTEIN"/>
    <property type="match status" value="1"/>
</dbReference>
<dbReference type="EMBL" id="JAAXLS010000006">
    <property type="protein sequence ID" value="NKQ53730.1"/>
    <property type="molecule type" value="Genomic_DNA"/>
</dbReference>
<dbReference type="PANTHER" id="PTHR38479:SF2">
    <property type="entry name" value="WINGED HELIX DNA-BINDING DOMAIN-CONTAINING PROTEIN"/>
    <property type="match status" value="1"/>
</dbReference>
<gene>
    <name evidence="1" type="ORF">HFP15_12650</name>
</gene>
<comment type="caution">
    <text evidence="1">The sequence shown here is derived from an EMBL/GenBank/DDBJ whole genome shotgun (WGS) entry which is preliminary data.</text>
</comment>
<dbReference type="RefSeq" id="WP_168514918.1">
    <property type="nucleotide sequence ID" value="NZ_JAAXLS010000006.1"/>
</dbReference>
<reference evidence="1 2" key="1">
    <citation type="submission" date="2020-04" db="EMBL/GenBank/DDBJ databases">
        <title>Novel species.</title>
        <authorList>
            <person name="Teo W.F.A."/>
            <person name="Lipun K."/>
            <person name="Srisuk N."/>
            <person name="Duangmal K."/>
        </authorList>
    </citation>
    <scope>NUCLEOTIDE SEQUENCE [LARGE SCALE GENOMIC DNA]</scope>
    <source>
        <strain evidence="1 2">K13G38</strain>
    </source>
</reference>
<protein>
    <submittedName>
        <fullName evidence="1">Winged helix DNA-binding domain-containing protein</fullName>
    </submittedName>
</protein>
<organism evidence="1 2">
    <name type="scientific">Amycolatopsis acididurans</name>
    <dbReference type="NCBI Taxonomy" id="2724524"/>
    <lineage>
        <taxon>Bacteria</taxon>
        <taxon>Bacillati</taxon>
        <taxon>Actinomycetota</taxon>
        <taxon>Actinomycetes</taxon>
        <taxon>Pseudonocardiales</taxon>
        <taxon>Pseudonocardiaceae</taxon>
        <taxon>Amycolatopsis</taxon>
    </lineage>
</organism>
<sequence>MTRRFSVAERRARLVARHHLGTPAGSVEQIAAGLVALHATDPASVHLSAAARLREPDTAERALYEDRTLLRMLGMRRTVFVVPAGLAPVVQAACADDIAARQRKLLLQHLTTAGLDEDLDAWLADVEEGAFAALAARGTGYAAEIADGEPRLRTRIVVSRGKPYESNGYITNRVLFLLAARGRIVRGRPRGSWLSTQYEWATAESWLGGIPAMPAGQARAELARRWLSAFGPAPVEDLKWWTGWTVGQVRKALAEIGPAEVDLDGVPGIALADDLEPVPEPEPAARLLPALDPTPMGWAERDWYLGPHREALFDRSGNIGPTIWWGGRVVGGWVQRADGEIACRLLEDVGAHAEAAIRAEAERLREWLGPMRVIPKFRTPLERELAS</sequence>
<keyword evidence="2" id="KW-1185">Reference proteome</keyword>
<dbReference type="GO" id="GO:0003677">
    <property type="term" value="F:DNA binding"/>
    <property type="evidence" value="ECO:0007669"/>
    <property type="project" value="UniProtKB-KW"/>
</dbReference>
<proteinExistence type="predicted"/>
<evidence type="ECO:0000313" key="2">
    <source>
        <dbReference type="Proteomes" id="UP000715441"/>
    </source>
</evidence>
<dbReference type="Proteomes" id="UP000715441">
    <property type="component" value="Unassembled WGS sequence"/>
</dbReference>
<name>A0ABX1J1Q3_9PSEU</name>
<accession>A0ABX1J1Q3</accession>